<evidence type="ECO:0000313" key="5">
    <source>
        <dbReference type="Proteomes" id="UP000009183"/>
    </source>
</evidence>
<keyword evidence="2" id="KW-0812">Transmembrane</keyword>
<feature type="transmembrane region" description="Helical" evidence="2">
    <location>
        <begin position="47"/>
        <end position="65"/>
    </location>
</feature>
<dbReference type="STRING" id="29760.F6HCY2"/>
<dbReference type="ExpressionAtlas" id="F6HCY2">
    <property type="expression patterns" value="baseline and differential"/>
</dbReference>
<dbReference type="Pfam" id="PF11837">
    <property type="entry name" value="INV_N"/>
    <property type="match status" value="1"/>
</dbReference>
<keyword evidence="2" id="KW-1133">Transmembrane helix</keyword>
<evidence type="ECO:0000313" key="4">
    <source>
        <dbReference type="EMBL" id="CCB50077.1"/>
    </source>
</evidence>
<sequence length="150" mass="16249">MADPNPARTFADPEDPIIAATVPDHYTPLLDGDPPAGENSRRPLKGFLVILSGLVLVGLLMALIGENGPSVSQDSQQNDLTLNAPAESTNISAQFLEPASRGPSAGVSEKSFRLHSGVRAPFPWSNTMLTWQRTGYHFQPEKNWMNGRVI</sequence>
<dbReference type="GO" id="GO:0004564">
    <property type="term" value="F:beta-fructofuranosidase activity"/>
    <property type="evidence" value="ECO:0007669"/>
    <property type="project" value="UniProtKB-EC"/>
</dbReference>
<reference evidence="5" key="1">
    <citation type="journal article" date="2007" name="Nature">
        <title>The grapevine genome sequence suggests ancestral hexaploidization in major angiosperm phyla.</title>
        <authorList>
            <consortium name="The French-Italian Public Consortium for Grapevine Genome Characterization."/>
            <person name="Jaillon O."/>
            <person name="Aury J.-M."/>
            <person name="Noel B."/>
            <person name="Policriti A."/>
            <person name="Clepet C."/>
            <person name="Casagrande A."/>
            <person name="Choisne N."/>
            <person name="Aubourg S."/>
            <person name="Vitulo N."/>
            <person name="Jubin C."/>
            <person name="Vezzi A."/>
            <person name="Legeai F."/>
            <person name="Hugueney P."/>
            <person name="Dasilva C."/>
            <person name="Horner D."/>
            <person name="Mica E."/>
            <person name="Jublot D."/>
            <person name="Poulain J."/>
            <person name="Bruyere C."/>
            <person name="Billault A."/>
            <person name="Segurens B."/>
            <person name="Gouyvenoux M."/>
            <person name="Ugarte E."/>
            <person name="Cattonaro F."/>
            <person name="Anthouard V."/>
            <person name="Vico V."/>
            <person name="Del Fabbro C."/>
            <person name="Alaux M."/>
            <person name="Di Gaspero G."/>
            <person name="Dumas V."/>
            <person name="Felice N."/>
            <person name="Paillard S."/>
            <person name="Juman I."/>
            <person name="Moroldo M."/>
            <person name="Scalabrin S."/>
            <person name="Canaguier A."/>
            <person name="Le Clainche I."/>
            <person name="Malacrida G."/>
            <person name="Durand E."/>
            <person name="Pesole G."/>
            <person name="Laucou V."/>
            <person name="Chatelet P."/>
            <person name="Merdinoglu D."/>
            <person name="Delledonne M."/>
            <person name="Pezzotti M."/>
            <person name="Lecharny A."/>
            <person name="Scarpelli C."/>
            <person name="Artiguenave F."/>
            <person name="Pe M.E."/>
            <person name="Valle G."/>
            <person name="Morgante M."/>
            <person name="Caboche M."/>
            <person name="Adam-Blondon A.-F."/>
            <person name="Weissenbach J."/>
            <person name="Quetier F."/>
            <person name="Wincker P."/>
        </authorList>
    </citation>
    <scope>NUCLEOTIDE SEQUENCE [LARGE SCALE GENOMIC DNA]</scope>
    <source>
        <strain evidence="5">cv. Pinot noir / PN40024</strain>
    </source>
</reference>
<dbReference type="HOGENOM" id="CLU_1743849_0_0_1"/>
<keyword evidence="5" id="KW-1185">Reference proteome</keyword>
<dbReference type="EC" id="3.2.1.26" evidence="1"/>
<feature type="domain" description="Beta-fructofuranosidase N-terminal" evidence="3">
    <location>
        <begin position="25"/>
        <end position="129"/>
    </location>
</feature>
<dbReference type="InParanoid" id="F6HCY2"/>
<protein>
    <recommendedName>
        <fullName evidence="1">beta-fructofuranosidase</fullName>
        <ecNumber evidence="1">3.2.1.26</ecNumber>
    </recommendedName>
</protein>
<evidence type="ECO:0000259" key="3">
    <source>
        <dbReference type="Pfam" id="PF11837"/>
    </source>
</evidence>
<name>F6HCY2_VITVI</name>
<dbReference type="eggNOG" id="KOG0228">
    <property type="taxonomic scope" value="Eukaryota"/>
</dbReference>
<accession>F6HCY2</accession>
<evidence type="ECO:0000256" key="2">
    <source>
        <dbReference type="SAM" id="Phobius"/>
    </source>
</evidence>
<dbReference type="AlphaFoldDB" id="F6HCY2"/>
<gene>
    <name evidence="4" type="ORF">VIT_00s0233g00010</name>
</gene>
<dbReference type="EMBL" id="FN595530">
    <property type="protein sequence ID" value="CCB50077.1"/>
    <property type="molecule type" value="Genomic_DNA"/>
</dbReference>
<evidence type="ECO:0000256" key="1">
    <source>
        <dbReference type="ARBA" id="ARBA00012758"/>
    </source>
</evidence>
<dbReference type="PaxDb" id="29760-VIT_00s0233g00010.t01"/>
<proteinExistence type="predicted"/>
<keyword evidence="2" id="KW-0472">Membrane</keyword>
<organism evidence="4 5">
    <name type="scientific">Vitis vinifera</name>
    <name type="common">Grape</name>
    <dbReference type="NCBI Taxonomy" id="29760"/>
    <lineage>
        <taxon>Eukaryota</taxon>
        <taxon>Viridiplantae</taxon>
        <taxon>Streptophyta</taxon>
        <taxon>Embryophyta</taxon>
        <taxon>Tracheophyta</taxon>
        <taxon>Spermatophyta</taxon>
        <taxon>Magnoliopsida</taxon>
        <taxon>eudicotyledons</taxon>
        <taxon>Gunneridae</taxon>
        <taxon>Pentapetalae</taxon>
        <taxon>rosids</taxon>
        <taxon>Vitales</taxon>
        <taxon>Vitaceae</taxon>
        <taxon>Viteae</taxon>
        <taxon>Vitis</taxon>
    </lineage>
</organism>
<dbReference type="InterPro" id="IPR021792">
    <property type="entry name" value="Beta-fructofuranosidase_N"/>
</dbReference>
<dbReference type="Proteomes" id="UP000009183">
    <property type="component" value="Unassembled WGS sequence, unordered"/>
</dbReference>